<dbReference type="PANTHER" id="PTHR43713:SF3">
    <property type="entry name" value="GLUTAMATE-1-SEMIALDEHYDE 2,1-AMINOMUTASE 1, CHLOROPLASTIC-RELATED"/>
    <property type="match status" value="1"/>
</dbReference>
<organism evidence="4 5">
    <name type="scientific">Larkinella arboricola</name>
    <dbReference type="NCBI Taxonomy" id="643671"/>
    <lineage>
        <taxon>Bacteria</taxon>
        <taxon>Pseudomonadati</taxon>
        <taxon>Bacteroidota</taxon>
        <taxon>Cytophagia</taxon>
        <taxon>Cytophagales</taxon>
        <taxon>Spirosomataceae</taxon>
        <taxon>Larkinella</taxon>
    </lineage>
</organism>
<accession>A0A327WRH9</accession>
<evidence type="ECO:0000313" key="4">
    <source>
        <dbReference type="EMBL" id="RAJ94520.1"/>
    </source>
</evidence>
<dbReference type="Pfam" id="PF00202">
    <property type="entry name" value="Aminotran_3"/>
    <property type="match status" value="1"/>
</dbReference>
<dbReference type="GO" id="GO:0030170">
    <property type="term" value="F:pyridoxal phosphate binding"/>
    <property type="evidence" value="ECO:0007669"/>
    <property type="project" value="InterPro"/>
</dbReference>
<dbReference type="InterPro" id="IPR015421">
    <property type="entry name" value="PyrdxlP-dep_Trfase_major"/>
</dbReference>
<evidence type="ECO:0000256" key="3">
    <source>
        <dbReference type="RuleBase" id="RU003560"/>
    </source>
</evidence>
<dbReference type="GO" id="GO:0008483">
    <property type="term" value="F:transaminase activity"/>
    <property type="evidence" value="ECO:0007669"/>
    <property type="project" value="InterPro"/>
</dbReference>
<evidence type="ECO:0000256" key="1">
    <source>
        <dbReference type="ARBA" id="ARBA00001933"/>
    </source>
</evidence>
<reference evidence="4 5" key="1">
    <citation type="submission" date="2018-06" db="EMBL/GenBank/DDBJ databases">
        <title>Genomic Encyclopedia of Archaeal and Bacterial Type Strains, Phase II (KMG-II): from individual species to whole genera.</title>
        <authorList>
            <person name="Goeker M."/>
        </authorList>
    </citation>
    <scope>NUCLEOTIDE SEQUENCE [LARGE SCALE GENOMIC DNA]</scope>
    <source>
        <strain evidence="4 5">DSM 21851</strain>
    </source>
</reference>
<dbReference type="RefSeq" id="WP_111630391.1">
    <property type="nucleotide sequence ID" value="NZ_QLMC01000005.1"/>
</dbReference>
<dbReference type="InterPro" id="IPR015422">
    <property type="entry name" value="PyrdxlP-dep_Trfase_small"/>
</dbReference>
<keyword evidence="2 3" id="KW-0663">Pyridoxal phosphate</keyword>
<comment type="caution">
    <text evidence="4">The sequence shown here is derived from an EMBL/GenBank/DDBJ whole genome shotgun (WGS) entry which is preliminary data.</text>
</comment>
<dbReference type="Gene3D" id="3.40.640.10">
    <property type="entry name" value="Type I PLP-dependent aspartate aminotransferase-like (Major domain)"/>
    <property type="match status" value="1"/>
</dbReference>
<keyword evidence="5" id="KW-1185">Reference proteome</keyword>
<dbReference type="Gene3D" id="3.90.1150.10">
    <property type="entry name" value="Aspartate Aminotransferase, domain 1"/>
    <property type="match status" value="1"/>
</dbReference>
<dbReference type="CDD" id="cd00610">
    <property type="entry name" value="OAT_like"/>
    <property type="match status" value="1"/>
</dbReference>
<dbReference type="InterPro" id="IPR005814">
    <property type="entry name" value="Aminotrans_3"/>
</dbReference>
<dbReference type="PROSITE" id="PS00600">
    <property type="entry name" value="AA_TRANSFER_CLASS_3"/>
    <property type="match status" value="1"/>
</dbReference>
<dbReference type="OrthoDB" id="9807885at2"/>
<protein>
    <submittedName>
        <fullName evidence="4">Glutamate-1-semialdehyde 2,1-aminomutase</fullName>
    </submittedName>
</protein>
<evidence type="ECO:0000313" key="5">
    <source>
        <dbReference type="Proteomes" id="UP000248790"/>
    </source>
</evidence>
<comment type="similarity">
    <text evidence="3">Belongs to the class-III pyridoxal-phosphate-dependent aminotransferase family.</text>
</comment>
<dbReference type="AlphaFoldDB" id="A0A327WRH9"/>
<comment type="cofactor">
    <cofactor evidence="1">
        <name>pyridoxal 5'-phosphate</name>
        <dbReference type="ChEBI" id="CHEBI:597326"/>
    </cofactor>
</comment>
<dbReference type="PANTHER" id="PTHR43713">
    <property type="entry name" value="GLUTAMATE-1-SEMIALDEHYDE 2,1-AMINOMUTASE"/>
    <property type="match status" value="1"/>
</dbReference>
<dbReference type="Proteomes" id="UP000248790">
    <property type="component" value="Unassembled WGS sequence"/>
</dbReference>
<dbReference type="SUPFAM" id="SSF53383">
    <property type="entry name" value="PLP-dependent transferases"/>
    <property type="match status" value="1"/>
</dbReference>
<dbReference type="InterPro" id="IPR015424">
    <property type="entry name" value="PyrdxlP-dep_Trfase"/>
</dbReference>
<gene>
    <name evidence="4" type="ORF">LX87_04407</name>
</gene>
<name>A0A327WRH9_LARAB</name>
<dbReference type="InterPro" id="IPR049704">
    <property type="entry name" value="Aminotrans_3_PPA_site"/>
</dbReference>
<proteinExistence type="inferred from homology"/>
<dbReference type="EMBL" id="QLMC01000005">
    <property type="protein sequence ID" value="RAJ94520.1"/>
    <property type="molecule type" value="Genomic_DNA"/>
</dbReference>
<sequence length="439" mass="48372">MTHYTESAALLERAKKVLAGGVSSEFRKYNHPHAIFYTHGKGSRIYDVDGNEYLDFTLSQGPLLLGHSHPDVLQAINTYSEQGQLFAGQHIREIELAEKLAELIPSAELMRFCLDGSEAVQTAFRIARAKTGKAKFLRFEGHYHGWLDNVAWGLSTPSAEALGERENPEAYPWSAGLADHARDEFIILPWNDLELVRKTVAEHQHELAAIITEPVMCNNGCILPKDGFLQGLRAICDEYGIALIFDEVITGFRVSLGGAQQRFGITPDLSIFAKAIASGYPISAIVGKREWMGLIEDAKVIHAGTMNASNPTVAAALATIQVLERDQPYERLYRYGQKLMAGLQQAAAETGQNLRVQGLGPMFHAGFTDLETVTDYRGTLSYDKAKLGKFIAGMHDRGVRVIGRGLWYISAAHTEADIDHAIATARQVLESMVSETTKN</sequence>
<evidence type="ECO:0000256" key="2">
    <source>
        <dbReference type="ARBA" id="ARBA00022898"/>
    </source>
</evidence>